<keyword evidence="2" id="KW-0732">Signal</keyword>
<dbReference type="InterPro" id="IPR032831">
    <property type="entry name" value="LptM_cons"/>
</dbReference>
<proteinExistence type="predicted"/>
<evidence type="ECO:0000256" key="4">
    <source>
        <dbReference type="ARBA" id="ARBA00023139"/>
    </source>
</evidence>
<comment type="subcellular location">
    <subcellularLocation>
        <location evidence="1">Cell outer membrane</location>
        <topology evidence="1">Lipid-anchor</topology>
    </subcellularLocation>
</comment>
<keyword evidence="3" id="KW-0472">Membrane</keyword>
<reference evidence="9" key="1">
    <citation type="journal article" date="2015" name="Genome Announc.">
        <title>Complete Genome Sequence of Herbaspirillum hiltneri N3 (DSM 17495), Isolated from Surface-Sterilized Wheat Roots.</title>
        <authorList>
            <person name="Guizelini D."/>
            <person name="Saizaki P.M."/>
            <person name="Coimbra N.A."/>
            <person name="Weiss V.A."/>
            <person name="Faoro H."/>
            <person name="Sfeir M.Z."/>
            <person name="Baura V.A."/>
            <person name="Monteiro R.A."/>
            <person name="Chubatsu L.S."/>
            <person name="Souza E.M."/>
            <person name="Cruz L.M."/>
            <person name="Pedrosa F.O."/>
            <person name="Raittz R.T."/>
            <person name="Marchaukoski J.N."/>
            <person name="Steffens M.B."/>
        </authorList>
    </citation>
    <scope>NUCLEOTIDE SEQUENCE [LARGE SCALE GENOMIC DNA]</scope>
    <source>
        <strain evidence="9">N3</strain>
    </source>
</reference>
<evidence type="ECO:0008006" key="10">
    <source>
        <dbReference type="Google" id="ProtNLM"/>
    </source>
</evidence>
<feature type="compositionally biased region" description="Low complexity" evidence="7">
    <location>
        <begin position="50"/>
        <end position="66"/>
    </location>
</feature>
<evidence type="ECO:0000313" key="8">
    <source>
        <dbReference type="EMBL" id="AKZ64110.1"/>
    </source>
</evidence>
<keyword evidence="6" id="KW-0449">Lipoprotein</keyword>
<evidence type="ECO:0000256" key="5">
    <source>
        <dbReference type="ARBA" id="ARBA00023237"/>
    </source>
</evidence>
<evidence type="ECO:0000256" key="3">
    <source>
        <dbReference type="ARBA" id="ARBA00023136"/>
    </source>
</evidence>
<keyword evidence="9" id="KW-1185">Reference proteome</keyword>
<evidence type="ECO:0000256" key="2">
    <source>
        <dbReference type="ARBA" id="ARBA00022729"/>
    </source>
</evidence>
<evidence type="ECO:0000313" key="9">
    <source>
        <dbReference type="Proteomes" id="UP000063429"/>
    </source>
</evidence>
<keyword evidence="4" id="KW-0564">Palmitate</keyword>
<dbReference type="EMBL" id="CP011409">
    <property type="protein sequence ID" value="AKZ64110.1"/>
    <property type="molecule type" value="Genomic_DNA"/>
</dbReference>
<dbReference type="NCBIfam" id="NF047847">
    <property type="entry name" value="SS_mature_LptM"/>
    <property type="match status" value="1"/>
</dbReference>
<name>A0ABM5V3P8_9BURK</name>
<gene>
    <name evidence="8" type="ORF">F506_16825</name>
</gene>
<organism evidence="8 9">
    <name type="scientific">Herbaspirillum hiltneri N3</name>
    <dbReference type="NCBI Taxonomy" id="1262470"/>
    <lineage>
        <taxon>Bacteria</taxon>
        <taxon>Pseudomonadati</taxon>
        <taxon>Pseudomonadota</taxon>
        <taxon>Betaproteobacteria</taxon>
        <taxon>Burkholderiales</taxon>
        <taxon>Oxalobacteraceae</taxon>
        <taxon>Herbaspirillum</taxon>
    </lineage>
</organism>
<dbReference type="Proteomes" id="UP000063429">
    <property type="component" value="Chromosome"/>
</dbReference>
<sequence>MAPLLALLLAGCGQKGPLYIGKPPAERVRTAPAPEDNMSKPAAPDDAGVPAISLPAPASAPAGNSK</sequence>
<accession>A0ABM5V3P8</accession>
<dbReference type="Pfam" id="PF13627">
    <property type="entry name" value="LptM_cons"/>
    <property type="match status" value="1"/>
</dbReference>
<keyword evidence="5" id="KW-0998">Cell outer membrane</keyword>
<protein>
    <recommendedName>
        <fullName evidence="10">Lipoprotein</fullName>
    </recommendedName>
</protein>
<feature type="region of interest" description="Disordered" evidence="7">
    <location>
        <begin position="21"/>
        <end position="66"/>
    </location>
</feature>
<evidence type="ECO:0000256" key="6">
    <source>
        <dbReference type="ARBA" id="ARBA00023288"/>
    </source>
</evidence>
<evidence type="ECO:0000256" key="1">
    <source>
        <dbReference type="ARBA" id="ARBA00004459"/>
    </source>
</evidence>
<evidence type="ECO:0000256" key="7">
    <source>
        <dbReference type="SAM" id="MobiDB-lite"/>
    </source>
</evidence>